<evidence type="ECO:0000256" key="1">
    <source>
        <dbReference type="ARBA" id="ARBA00004323"/>
    </source>
</evidence>
<dbReference type="Gene3D" id="3.90.550.20">
    <property type="match status" value="1"/>
</dbReference>
<protein>
    <submittedName>
        <fullName evidence="10">Alpha-1,4-N-acetylglucosaminyltransferase-like</fullName>
    </submittedName>
</protein>
<dbReference type="KEGG" id="gsh:117366382"/>
<dbReference type="PANTHER" id="PTHR12042:SF16">
    <property type="entry name" value="ALPHA-1,4-N-ACETYLGLUCOSAMINYLTRANSFERASE"/>
    <property type="match status" value="1"/>
</dbReference>
<reference evidence="10" key="1">
    <citation type="submission" date="2025-08" db="UniProtKB">
        <authorList>
            <consortium name="RefSeq"/>
        </authorList>
    </citation>
    <scope>IDENTIFICATION</scope>
</reference>
<dbReference type="GO" id="GO:0006493">
    <property type="term" value="P:protein O-linked glycosylation"/>
    <property type="evidence" value="ECO:0007669"/>
    <property type="project" value="TreeGrafter"/>
</dbReference>
<keyword evidence="6" id="KW-0472">Membrane</keyword>
<keyword evidence="4" id="KW-0808">Transferase</keyword>
<comment type="subcellular location">
    <subcellularLocation>
        <location evidence="1">Golgi apparatus membrane</location>
        <topology evidence="1">Single-pass type II membrane protein</topology>
    </subcellularLocation>
</comment>
<dbReference type="Proteomes" id="UP000515159">
    <property type="component" value="Chromosome 9"/>
</dbReference>
<evidence type="ECO:0000259" key="8">
    <source>
        <dbReference type="Pfam" id="PF04572"/>
    </source>
</evidence>
<gene>
    <name evidence="10" type="primary">LOC117366382</name>
</gene>
<evidence type="ECO:0000313" key="10">
    <source>
        <dbReference type="RefSeq" id="XP_033813562.1"/>
    </source>
</evidence>
<dbReference type="SUPFAM" id="SSF53448">
    <property type="entry name" value="Nucleotide-diphospho-sugar transferases"/>
    <property type="match status" value="1"/>
</dbReference>
<evidence type="ECO:0000256" key="3">
    <source>
        <dbReference type="ARBA" id="ARBA00022676"/>
    </source>
</evidence>
<keyword evidence="5" id="KW-0333">Golgi apparatus</keyword>
<comment type="similarity">
    <text evidence="2">Belongs to the glycosyltransferase 32 family.</text>
</comment>
<dbReference type="GO" id="GO:0000139">
    <property type="term" value="C:Golgi membrane"/>
    <property type="evidence" value="ECO:0007669"/>
    <property type="project" value="UniProtKB-SubCell"/>
</dbReference>
<organism evidence="9 10">
    <name type="scientific">Geotrypetes seraphini</name>
    <name type="common">Gaboon caecilian</name>
    <name type="synonym">Caecilia seraphini</name>
    <dbReference type="NCBI Taxonomy" id="260995"/>
    <lineage>
        <taxon>Eukaryota</taxon>
        <taxon>Metazoa</taxon>
        <taxon>Chordata</taxon>
        <taxon>Craniata</taxon>
        <taxon>Vertebrata</taxon>
        <taxon>Euteleostomi</taxon>
        <taxon>Amphibia</taxon>
        <taxon>Gymnophiona</taxon>
        <taxon>Geotrypetes</taxon>
    </lineage>
</organism>
<accession>A0A6P8S6R3</accession>
<evidence type="ECO:0000256" key="2">
    <source>
        <dbReference type="ARBA" id="ARBA00009003"/>
    </source>
</evidence>
<dbReference type="InParanoid" id="A0A6P8S6R3"/>
<dbReference type="AlphaFoldDB" id="A0A6P8S6R3"/>
<dbReference type="InterPro" id="IPR007577">
    <property type="entry name" value="GlycoTrfase_DXD_sugar-bd_CS"/>
</dbReference>
<dbReference type="GeneID" id="117366382"/>
<dbReference type="PANTHER" id="PTHR12042">
    <property type="entry name" value="LACTOSYLCERAMIDE 4-ALPHA-GALACTOSYLTRANSFERASE ALPHA- 1,4-GALACTOSYLTRANSFERASE"/>
    <property type="match status" value="1"/>
</dbReference>
<dbReference type="InterPro" id="IPR007652">
    <property type="entry name" value="A1-4-GlycosylTfrase_dom"/>
</dbReference>
<dbReference type="InterPro" id="IPR029044">
    <property type="entry name" value="Nucleotide-diphossugar_trans"/>
</dbReference>
<dbReference type="GO" id="GO:0008375">
    <property type="term" value="F:acetylglucosaminyltransferase activity"/>
    <property type="evidence" value="ECO:0007669"/>
    <property type="project" value="TreeGrafter"/>
</dbReference>
<dbReference type="InterPro" id="IPR051981">
    <property type="entry name" value="Glycosyltransf_32"/>
</dbReference>
<evidence type="ECO:0000256" key="4">
    <source>
        <dbReference type="ARBA" id="ARBA00022679"/>
    </source>
</evidence>
<sequence length="328" mass="38523">MKPWIQFPLLFFFIFTCSAVFWMNKKSSWTLHNFFYQQMTIKDVIEPDIGIFFAETTENLEPSSTVVCAIESAARTYPNRFVYFFMKGLTKDMTVTKNSFYKAIPLLSSIENIHILPLNFEKIFKDTPLLPWYQKVNPAKEFYWTHVSADGFRLAMVWKYGGIYMDTDIITIRPIPEVNFLAAEGSKDCSNGVFGFERHYQYLWDCMVDFVRNYRGAIWGQQGPSLLTRVLAKQCELPVFKDIQDSTCGNISILNPQRFYPIPYPAWRRYYDVWNPHETFNNSYALHLWNFMNKGKMKVIPKSNSLAENLFIKYCPLTYKFIVKSASK</sequence>
<dbReference type="OrthoDB" id="407609at2759"/>
<evidence type="ECO:0000256" key="7">
    <source>
        <dbReference type="SAM" id="SignalP"/>
    </source>
</evidence>
<name>A0A6P8S6R3_GEOSA</name>
<evidence type="ECO:0000256" key="5">
    <source>
        <dbReference type="ARBA" id="ARBA00023034"/>
    </source>
</evidence>
<keyword evidence="3" id="KW-0328">Glycosyltransferase</keyword>
<feature type="domain" description="Alpha 1,4-glycosyltransferase" evidence="8">
    <location>
        <begin position="196"/>
        <end position="321"/>
    </location>
</feature>
<dbReference type="RefSeq" id="XP_033813562.1">
    <property type="nucleotide sequence ID" value="XM_033957671.1"/>
</dbReference>
<feature type="signal peptide" evidence="7">
    <location>
        <begin position="1"/>
        <end position="19"/>
    </location>
</feature>
<evidence type="ECO:0000313" key="9">
    <source>
        <dbReference type="Proteomes" id="UP000515159"/>
    </source>
</evidence>
<dbReference type="Pfam" id="PF04488">
    <property type="entry name" value="Gly_transf_sug"/>
    <property type="match status" value="1"/>
</dbReference>
<keyword evidence="7" id="KW-0732">Signal</keyword>
<feature type="chain" id="PRO_5027799021" evidence="7">
    <location>
        <begin position="20"/>
        <end position="328"/>
    </location>
</feature>
<keyword evidence="9" id="KW-1185">Reference proteome</keyword>
<proteinExistence type="inferred from homology"/>
<dbReference type="Pfam" id="PF04572">
    <property type="entry name" value="Gb3_synth"/>
    <property type="match status" value="1"/>
</dbReference>
<evidence type="ECO:0000256" key="6">
    <source>
        <dbReference type="ARBA" id="ARBA00023136"/>
    </source>
</evidence>